<reference evidence="1 2" key="1">
    <citation type="submission" date="2016-10" db="EMBL/GenBank/DDBJ databases">
        <authorList>
            <person name="de Groot N.N."/>
        </authorList>
    </citation>
    <scope>NUCLEOTIDE SEQUENCE [LARGE SCALE GENOMIC DNA]</scope>
    <source>
        <strain evidence="1 2">DSM 21019</strain>
    </source>
</reference>
<accession>A0A1I6H5A0</accession>
<dbReference type="EMBL" id="FOYQ01000002">
    <property type="protein sequence ID" value="SFR49605.1"/>
    <property type="molecule type" value="Genomic_DNA"/>
</dbReference>
<evidence type="ECO:0000313" key="2">
    <source>
        <dbReference type="Proteomes" id="UP000199534"/>
    </source>
</evidence>
<dbReference type="STRING" id="400055.SAMN04490243_2279"/>
<proteinExistence type="predicted"/>
<organism evidence="1 2">
    <name type="scientific">Robiginitalea myxolifaciens</name>
    <dbReference type="NCBI Taxonomy" id="400055"/>
    <lineage>
        <taxon>Bacteria</taxon>
        <taxon>Pseudomonadati</taxon>
        <taxon>Bacteroidota</taxon>
        <taxon>Flavobacteriia</taxon>
        <taxon>Flavobacteriales</taxon>
        <taxon>Flavobacteriaceae</taxon>
        <taxon>Robiginitalea</taxon>
    </lineage>
</organism>
<dbReference type="InterPro" id="IPR025345">
    <property type="entry name" value="DUF4249"/>
</dbReference>
<dbReference type="Pfam" id="PF14054">
    <property type="entry name" value="DUF4249"/>
    <property type="match status" value="1"/>
</dbReference>
<evidence type="ECO:0000313" key="1">
    <source>
        <dbReference type="EMBL" id="SFR49605.1"/>
    </source>
</evidence>
<protein>
    <recommendedName>
        <fullName evidence="3">DUF4249 domain-containing protein</fullName>
    </recommendedName>
</protein>
<evidence type="ECO:0008006" key="3">
    <source>
        <dbReference type="Google" id="ProtNLM"/>
    </source>
</evidence>
<gene>
    <name evidence="1" type="ORF">SAMN04490243_2279</name>
</gene>
<name>A0A1I6H5A0_9FLAO</name>
<keyword evidence="2" id="KW-1185">Reference proteome</keyword>
<dbReference type="Proteomes" id="UP000199534">
    <property type="component" value="Unassembled WGS sequence"/>
</dbReference>
<dbReference type="AlphaFoldDB" id="A0A1I6H5A0"/>
<dbReference type="OrthoDB" id="1430047at2"/>
<dbReference type="RefSeq" id="WP_092982700.1">
    <property type="nucleotide sequence ID" value="NZ_FOYQ01000002.1"/>
</dbReference>
<sequence length="307" mass="34537">MKKENATKGVLLVMLCLLGLIANSCEDVIEIEVPTEPPRLVVEGLIRVDVDQQFAPVEIRLTQTAGFFEEVQLVTDVDEIFIILQQFENGVPNGMSGRSSLAQSSPGSGIYIPDPTFDEDQRIAVDSITQNDILYTLVIEWRGRRYAAQTRYVPTVPLDDLAQGDRTLFDDEQTEVVVEFTDNGERDDFYLFDFGFGNFLPSEDTFYQGQQFSFSYFYDEIFEPGTELTIGILGADQEFYNYMNLLVGQAESDDGPFQTPVATVRGNVFDVTDLDNIDDFDNANQAEIFPLGYFAVVQEFTANITIE</sequence>